<dbReference type="Pfam" id="PF00656">
    <property type="entry name" value="Peptidase_C14"/>
    <property type="match status" value="1"/>
</dbReference>
<evidence type="ECO:0000259" key="2">
    <source>
        <dbReference type="Pfam" id="PF00656"/>
    </source>
</evidence>
<dbReference type="AlphaFoldDB" id="A0A1S6J5L1"/>
<proteinExistence type="predicted"/>
<dbReference type="InterPro" id="IPR045431">
    <property type="entry name" value="EAD2"/>
</dbReference>
<accession>A0A1S6J5L1</accession>
<feature type="region of interest" description="Disordered" evidence="1">
    <location>
        <begin position="266"/>
        <end position="286"/>
    </location>
</feature>
<sequence length="386" mass="41158">MTGPESTTAPAGTPSAPRLDPARVHALIVGIEAYGAGPPWDLPGPARDAVRFRHVLRTAGVPEDNLHVHLSPLPPYAPAVPYAPADHATLRRALVRHLPQVSGDVLWVWWGGHGVLDLAGHLRLFCADATTADKLGIDLDSALARYAGDAVPGFAEQLWIVDACETFEEDLAFREQLPPDALPVGRRTLGHRQTVLRAAGRGRAAANDPRRATGLFSDVLLALLTERSDALPAPPDAEELFPAVRARIAALRESGRTLQHPEIRLQGPDRTESLGPPARAPVTRPASPLARAVEALLAYPLMGDPAERQTVLAALDPGVTAVLPRHTKARTDAAGILNALARRRPEELWTLYDAVVAVDDDADRKAELGSALDALAASTRPGGGRR</sequence>
<organism evidence="4 5">
    <name type="scientific">Streptomyces pactum</name>
    <dbReference type="NCBI Taxonomy" id="68249"/>
    <lineage>
        <taxon>Bacteria</taxon>
        <taxon>Bacillati</taxon>
        <taxon>Actinomycetota</taxon>
        <taxon>Actinomycetes</taxon>
        <taxon>Kitasatosporales</taxon>
        <taxon>Streptomycetaceae</taxon>
        <taxon>Streptomyces</taxon>
    </lineage>
</organism>
<dbReference type="Proteomes" id="UP000189443">
    <property type="component" value="Chromosome"/>
</dbReference>
<dbReference type="EMBL" id="CP019724">
    <property type="protein sequence ID" value="AQS67044.1"/>
    <property type="molecule type" value="Genomic_DNA"/>
</dbReference>
<dbReference type="Pfam" id="PF19956">
    <property type="entry name" value="EAD2"/>
    <property type="match status" value="1"/>
</dbReference>
<reference evidence="4 5" key="1">
    <citation type="submission" date="2017-02" db="EMBL/GenBank/DDBJ databases">
        <title>Streptomyces pactum ACT12 Genome sequencing and assembly.</title>
        <authorList>
            <person name="Xue Q."/>
            <person name="Yan X."/>
            <person name="Jia L."/>
            <person name="Yan H."/>
        </authorList>
    </citation>
    <scope>NUCLEOTIDE SEQUENCE [LARGE SCALE GENOMIC DNA]</scope>
    <source>
        <strain evidence="4 5">ACT12</strain>
    </source>
</reference>
<evidence type="ECO:0008006" key="6">
    <source>
        <dbReference type="Google" id="ProtNLM"/>
    </source>
</evidence>
<feature type="domain" description="Effector-associated" evidence="3">
    <location>
        <begin position="293"/>
        <end position="367"/>
    </location>
</feature>
<evidence type="ECO:0000259" key="3">
    <source>
        <dbReference type="Pfam" id="PF19956"/>
    </source>
</evidence>
<dbReference type="KEGG" id="spac:B1H29_09015"/>
<protein>
    <recommendedName>
        <fullName evidence="6">Caspase family protein</fullName>
    </recommendedName>
</protein>
<dbReference type="InterPro" id="IPR011600">
    <property type="entry name" value="Pept_C14_caspase"/>
</dbReference>
<evidence type="ECO:0000313" key="4">
    <source>
        <dbReference type="EMBL" id="AQS67044.1"/>
    </source>
</evidence>
<dbReference type="GO" id="GO:0004197">
    <property type="term" value="F:cysteine-type endopeptidase activity"/>
    <property type="evidence" value="ECO:0007669"/>
    <property type="project" value="InterPro"/>
</dbReference>
<gene>
    <name evidence="4" type="ORF">B1H29_09015</name>
</gene>
<keyword evidence="5" id="KW-1185">Reference proteome</keyword>
<dbReference type="GO" id="GO:0006508">
    <property type="term" value="P:proteolysis"/>
    <property type="evidence" value="ECO:0007669"/>
    <property type="project" value="InterPro"/>
</dbReference>
<dbReference type="Gene3D" id="3.40.50.1460">
    <property type="match status" value="1"/>
</dbReference>
<evidence type="ECO:0000313" key="5">
    <source>
        <dbReference type="Proteomes" id="UP000189443"/>
    </source>
</evidence>
<feature type="domain" description="Peptidase C14 caspase" evidence="2">
    <location>
        <begin position="24"/>
        <end position="263"/>
    </location>
</feature>
<dbReference type="RefSeq" id="WP_055419744.1">
    <property type="nucleotide sequence ID" value="NZ_CP019724.1"/>
</dbReference>
<evidence type="ECO:0000256" key="1">
    <source>
        <dbReference type="SAM" id="MobiDB-lite"/>
    </source>
</evidence>
<name>A0A1S6J5L1_9ACTN</name>
<dbReference type="OrthoDB" id="9150676at2"/>